<keyword evidence="7" id="KW-0645">Protease</keyword>
<name>A0ABR1W1L0_9PEZI</name>
<feature type="signal peptide" evidence="4">
    <location>
        <begin position="1"/>
        <end position="21"/>
    </location>
</feature>
<feature type="binding site" evidence="1">
    <location>
        <position position="428"/>
    </location>
    <ligand>
        <name>Zn(2+)</name>
        <dbReference type="ChEBI" id="CHEBI:29105"/>
        <note>catalytic</note>
    </ligand>
</feature>
<dbReference type="EMBL" id="JAQQWM010000002">
    <property type="protein sequence ID" value="KAK8077379.1"/>
    <property type="molecule type" value="Genomic_DNA"/>
</dbReference>
<feature type="active site" evidence="1">
    <location>
        <position position="425"/>
    </location>
</feature>
<keyword evidence="3" id="KW-0812">Transmembrane</keyword>
<keyword evidence="1" id="KW-0479">Metal-binding</keyword>
<evidence type="ECO:0000256" key="4">
    <source>
        <dbReference type="SAM" id="SignalP"/>
    </source>
</evidence>
<dbReference type="PANTHER" id="PTHR11905">
    <property type="entry name" value="ADAM A DISINTEGRIN AND METALLOPROTEASE DOMAIN"/>
    <property type="match status" value="1"/>
</dbReference>
<sequence length="799" mass="85355">MRGILRTAVAFILALAPSSDAHSTKRNALNYLSRLDDPTLHTPSHRVHAHSSFELTFLLHDKSDKIRLTLEPNHDVISDTASVQYLAADGTIRHEESISRSDHRVFKGHAYVQHPGHKEWINEGWARITVHRDGPKPIFEGAFRVNGDNHHVHTSTNYRKTQHHEDPVVEFAEDEYMIVWRDSDVKLDPFVEEAPGELKRSLRAPSCSSDSLEFNNENTHPVFTGLDLRDTSVVDSARLFARQGIDGYKGGNGAGVNLASTIGSTAGCPGTRKVALVGIATDCTYTAQFNSTSSVKAHIIQQVSAASQVYESTFNISIGIQNLTISDATCPGTPPSTAPWNKACGSDTSITDRLNLFSAWRGQFKDRNAYWTLLSTCNTGAAVGLAWLGQLCAEGASPSGEGNETTAGANVVVRTDTEWQVFAHESGHTFGAVHDCMSQTCADGTVTQNQCCPLSSSTCDANQQFIMNPSTGNNIDRFSACSIGNICSAMNRNSVKSSCLSNNKDVVTITGQQCGNGIVEAGEDCDCGGEQGCGNNACCDAKTCKFKANSVCDPSNEDCCTPQCQFSSSGTVCRESTGSCDPAEMCSGTAPTCPKDIKAEDGQKCGSDGAGLTCASGQCTSRDLQCKTIVSNLNGDNSTKSCGSGGCTLSCASAQLGPNACYTLKQYFLDGTPCDGGGKCNNGQCQGSNFINQAQAWINDNKQIFIPVVAVVGGLIVIALLSCLCSCCRRRPRRVMKPTQPNSSWQGGGYGPGGPWQAANVARPPPAYGQQEGWSPYQQQQQQQYGGGGMRRGASTRYA</sequence>
<dbReference type="Proteomes" id="UP001446871">
    <property type="component" value="Unassembled WGS sequence"/>
</dbReference>
<dbReference type="PROSITE" id="PS50215">
    <property type="entry name" value="ADAM_MEPRO"/>
    <property type="match status" value="1"/>
</dbReference>
<dbReference type="Pfam" id="PF13688">
    <property type="entry name" value="Reprolysin_5"/>
    <property type="match status" value="1"/>
</dbReference>
<keyword evidence="4" id="KW-0732">Signal</keyword>
<protein>
    <submittedName>
        <fullName evidence="7">Disintegrin and metalloproteinase domain-containing protein B</fullName>
    </submittedName>
</protein>
<evidence type="ECO:0000259" key="6">
    <source>
        <dbReference type="PROSITE" id="PS50215"/>
    </source>
</evidence>
<dbReference type="InterPro" id="IPR024079">
    <property type="entry name" value="MetalloPept_cat_dom_sf"/>
</dbReference>
<organism evidence="7 8">
    <name type="scientific">Apiospora saccharicola</name>
    <dbReference type="NCBI Taxonomy" id="335842"/>
    <lineage>
        <taxon>Eukaryota</taxon>
        <taxon>Fungi</taxon>
        <taxon>Dikarya</taxon>
        <taxon>Ascomycota</taxon>
        <taxon>Pezizomycotina</taxon>
        <taxon>Sordariomycetes</taxon>
        <taxon>Xylariomycetidae</taxon>
        <taxon>Amphisphaeriales</taxon>
        <taxon>Apiosporaceae</taxon>
        <taxon>Apiospora</taxon>
    </lineage>
</organism>
<comment type="caution">
    <text evidence="1">Lacks conserved residue(s) required for the propagation of feature annotation.</text>
</comment>
<keyword evidence="7" id="KW-0378">Hydrolase</keyword>
<keyword evidence="3" id="KW-0472">Membrane</keyword>
<evidence type="ECO:0000313" key="7">
    <source>
        <dbReference type="EMBL" id="KAK8077379.1"/>
    </source>
</evidence>
<proteinExistence type="predicted"/>
<dbReference type="SUPFAM" id="SSF57552">
    <property type="entry name" value="Blood coagulation inhibitor (disintegrin)"/>
    <property type="match status" value="1"/>
</dbReference>
<feature type="transmembrane region" description="Helical" evidence="3">
    <location>
        <begin position="704"/>
        <end position="727"/>
    </location>
</feature>
<feature type="binding site" evidence="1">
    <location>
        <position position="424"/>
    </location>
    <ligand>
        <name>Zn(2+)</name>
        <dbReference type="ChEBI" id="CHEBI:29105"/>
        <note>catalytic</note>
    </ligand>
</feature>
<feature type="domain" description="Disintegrin" evidence="5">
    <location>
        <begin position="511"/>
        <end position="601"/>
    </location>
</feature>
<dbReference type="SUPFAM" id="SSF55486">
    <property type="entry name" value="Metalloproteases ('zincins'), catalytic domain"/>
    <property type="match status" value="1"/>
</dbReference>
<dbReference type="PROSITE" id="PS50214">
    <property type="entry name" value="DISINTEGRIN_2"/>
    <property type="match status" value="1"/>
</dbReference>
<feature type="domain" description="Peptidase M12B" evidence="6">
    <location>
        <begin position="272"/>
        <end position="486"/>
    </location>
</feature>
<keyword evidence="7" id="KW-0482">Metalloprotease</keyword>
<keyword evidence="1" id="KW-0862">Zinc</keyword>
<dbReference type="InterPro" id="IPR001590">
    <property type="entry name" value="Peptidase_M12B"/>
</dbReference>
<feature type="compositionally biased region" description="Low complexity" evidence="2">
    <location>
        <begin position="769"/>
        <end position="784"/>
    </location>
</feature>
<gene>
    <name evidence="7" type="ORF">PG996_003549</name>
</gene>
<evidence type="ECO:0000259" key="5">
    <source>
        <dbReference type="PROSITE" id="PS50214"/>
    </source>
</evidence>
<dbReference type="CDD" id="cd04271">
    <property type="entry name" value="ZnMc_ADAM_fungal"/>
    <property type="match status" value="1"/>
</dbReference>
<comment type="caution">
    <text evidence="7">The sequence shown here is derived from an EMBL/GenBank/DDBJ whole genome shotgun (WGS) entry which is preliminary data.</text>
</comment>
<keyword evidence="8" id="KW-1185">Reference proteome</keyword>
<dbReference type="Pfam" id="PF00200">
    <property type="entry name" value="Disintegrin"/>
    <property type="match status" value="1"/>
</dbReference>
<dbReference type="Gene3D" id="3.40.390.10">
    <property type="entry name" value="Collagenase (Catalytic Domain)"/>
    <property type="match status" value="1"/>
</dbReference>
<feature type="chain" id="PRO_5046779080" evidence="4">
    <location>
        <begin position="22"/>
        <end position="799"/>
    </location>
</feature>
<accession>A0ABR1W1L0</accession>
<keyword evidence="3" id="KW-1133">Transmembrane helix</keyword>
<feature type="region of interest" description="Disordered" evidence="2">
    <location>
        <begin position="735"/>
        <end position="799"/>
    </location>
</feature>
<dbReference type="Gene3D" id="4.10.70.10">
    <property type="entry name" value="Disintegrin domain"/>
    <property type="match status" value="1"/>
</dbReference>
<dbReference type="GO" id="GO:0008237">
    <property type="term" value="F:metallopeptidase activity"/>
    <property type="evidence" value="ECO:0007669"/>
    <property type="project" value="UniProtKB-KW"/>
</dbReference>
<dbReference type="InterPro" id="IPR036436">
    <property type="entry name" value="Disintegrin_dom_sf"/>
</dbReference>
<evidence type="ECO:0000313" key="8">
    <source>
        <dbReference type="Proteomes" id="UP001446871"/>
    </source>
</evidence>
<evidence type="ECO:0000256" key="1">
    <source>
        <dbReference type="PROSITE-ProRule" id="PRU00276"/>
    </source>
</evidence>
<dbReference type="SMART" id="SM00050">
    <property type="entry name" value="DISIN"/>
    <property type="match status" value="1"/>
</dbReference>
<evidence type="ECO:0000256" key="3">
    <source>
        <dbReference type="SAM" id="Phobius"/>
    </source>
</evidence>
<dbReference type="InterPro" id="IPR034028">
    <property type="entry name" value="ZnMc_ADAM_fungal"/>
</dbReference>
<reference evidence="7 8" key="1">
    <citation type="submission" date="2023-01" db="EMBL/GenBank/DDBJ databases">
        <title>Analysis of 21 Apiospora genomes using comparative genomics revels a genus with tremendous synthesis potential of carbohydrate active enzymes and secondary metabolites.</title>
        <authorList>
            <person name="Sorensen T."/>
        </authorList>
    </citation>
    <scope>NUCLEOTIDE SEQUENCE [LARGE SCALE GENOMIC DNA]</scope>
    <source>
        <strain evidence="7 8">CBS 83171</strain>
    </source>
</reference>
<dbReference type="InterPro" id="IPR001762">
    <property type="entry name" value="Disintegrin_dom"/>
</dbReference>
<dbReference type="PANTHER" id="PTHR11905:SF159">
    <property type="entry name" value="ADAM METALLOPROTEASE"/>
    <property type="match status" value="1"/>
</dbReference>
<feature type="binding site" evidence="1">
    <location>
        <position position="434"/>
    </location>
    <ligand>
        <name>Zn(2+)</name>
        <dbReference type="ChEBI" id="CHEBI:29105"/>
        <note>catalytic</note>
    </ligand>
</feature>
<evidence type="ECO:0000256" key="2">
    <source>
        <dbReference type="SAM" id="MobiDB-lite"/>
    </source>
</evidence>